<reference evidence="3" key="1">
    <citation type="journal article" date="2019" name="Int. J. Syst. Evol. Microbiol.">
        <title>The Global Catalogue of Microorganisms (GCM) 10K type strain sequencing project: providing services to taxonomists for standard genome sequencing and annotation.</title>
        <authorList>
            <consortium name="The Broad Institute Genomics Platform"/>
            <consortium name="The Broad Institute Genome Sequencing Center for Infectious Disease"/>
            <person name="Wu L."/>
            <person name="Ma J."/>
        </authorList>
    </citation>
    <scope>NUCLEOTIDE SEQUENCE [LARGE SCALE GENOMIC DNA]</scope>
    <source>
        <strain evidence="3">TBRC 7912</strain>
    </source>
</reference>
<keyword evidence="3" id="KW-1185">Reference proteome</keyword>
<name>A0ABV8EZ43_9ACTN</name>
<organism evidence="2 3">
    <name type="scientific">Streptosporangium jomthongense</name>
    <dbReference type="NCBI Taxonomy" id="1193683"/>
    <lineage>
        <taxon>Bacteria</taxon>
        <taxon>Bacillati</taxon>
        <taxon>Actinomycetota</taxon>
        <taxon>Actinomycetes</taxon>
        <taxon>Streptosporangiales</taxon>
        <taxon>Streptosporangiaceae</taxon>
        <taxon>Streptosporangium</taxon>
    </lineage>
</organism>
<dbReference type="RefSeq" id="WP_386189859.1">
    <property type="nucleotide sequence ID" value="NZ_JBHSBC010000012.1"/>
</dbReference>
<dbReference type="Proteomes" id="UP001595698">
    <property type="component" value="Unassembled WGS sequence"/>
</dbReference>
<evidence type="ECO:0000313" key="3">
    <source>
        <dbReference type="Proteomes" id="UP001595698"/>
    </source>
</evidence>
<dbReference type="EMBL" id="JBHSBC010000012">
    <property type="protein sequence ID" value="MFC3980946.1"/>
    <property type="molecule type" value="Genomic_DNA"/>
</dbReference>
<evidence type="ECO:0000313" key="2">
    <source>
        <dbReference type="EMBL" id="MFC3980946.1"/>
    </source>
</evidence>
<feature type="domain" description="DUF6745" evidence="1">
    <location>
        <begin position="161"/>
        <end position="366"/>
    </location>
</feature>
<dbReference type="InterPro" id="IPR046633">
    <property type="entry name" value="DUF6745"/>
</dbReference>
<comment type="caution">
    <text evidence="2">The sequence shown here is derived from an EMBL/GenBank/DDBJ whole genome shotgun (WGS) entry which is preliminary data.</text>
</comment>
<evidence type="ECO:0000259" key="1">
    <source>
        <dbReference type="Pfam" id="PF20530"/>
    </source>
</evidence>
<gene>
    <name evidence="2" type="ORF">ACFOYY_12490</name>
</gene>
<dbReference type="Pfam" id="PF20530">
    <property type="entry name" value="DUF6745"/>
    <property type="match status" value="1"/>
</dbReference>
<accession>A0ABV8EZ43</accession>
<proteinExistence type="predicted"/>
<sequence>MTVTSELSDTLSVAALRWEEVALRTGPADRARAEEGVRLAYRLGGLAEPERIIWAASPAEGAVIAAKLAANRGGGEQDGPGGDPGERAAEFDAGRCVRDQVRTRPWERARADALARLGAEGWPLAWSLTGGALWDEVNRLVTRIRGGIAASAGSEEAGALLRASTLDAVLGQHDAPWLSLFDALGAPEVEGLVRVAESAGWWWPFERVALLCERPAELHRDDAGRPHRAEGAALSFPDGFALHAWHGMPVPADFGASMTGLTPARIRAEENAELRRVMLEHFGYDRYLAESGATPTHRDETGVLWRIDLPDDEAVAMVEVVNSTAEPDGTFRTYWLRVPPWTRTAREGVAWTFGQTEKDYRPLKET</sequence>
<protein>
    <submittedName>
        <fullName evidence="2">DUF6745 domain-containing protein</fullName>
    </submittedName>
</protein>